<dbReference type="PROSITE" id="PS50076">
    <property type="entry name" value="DNAJ_2"/>
    <property type="match status" value="1"/>
</dbReference>
<name>A0A316U1Z7_9BASI</name>
<evidence type="ECO:0000256" key="2">
    <source>
        <dbReference type="ARBA" id="ARBA00022692"/>
    </source>
</evidence>
<dbReference type="Proteomes" id="UP000245942">
    <property type="component" value="Unassembled WGS sequence"/>
</dbReference>
<organism evidence="7 8">
    <name type="scientific">Pseudomicrostroma glucosiphilum</name>
    <dbReference type="NCBI Taxonomy" id="1684307"/>
    <lineage>
        <taxon>Eukaryota</taxon>
        <taxon>Fungi</taxon>
        <taxon>Dikarya</taxon>
        <taxon>Basidiomycota</taxon>
        <taxon>Ustilaginomycotina</taxon>
        <taxon>Exobasidiomycetes</taxon>
        <taxon>Microstromatales</taxon>
        <taxon>Microstromatales incertae sedis</taxon>
        <taxon>Pseudomicrostroma</taxon>
    </lineage>
</organism>
<comment type="subcellular location">
    <subcellularLocation>
        <location evidence="1">Membrane</location>
        <topology evidence="1">Single-pass membrane protein</topology>
    </subcellularLocation>
</comment>
<evidence type="ECO:0000313" key="8">
    <source>
        <dbReference type="Proteomes" id="UP000245942"/>
    </source>
</evidence>
<keyword evidence="4" id="KW-0472">Membrane</keyword>
<feature type="region of interest" description="Disordered" evidence="5">
    <location>
        <begin position="185"/>
        <end position="223"/>
    </location>
</feature>
<dbReference type="Gene3D" id="1.10.287.110">
    <property type="entry name" value="DnaJ domain"/>
    <property type="match status" value="1"/>
</dbReference>
<reference evidence="7 8" key="1">
    <citation type="journal article" date="2018" name="Mol. Biol. Evol.">
        <title>Broad Genomic Sampling Reveals a Smut Pathogenic Ancestry of the Fungal Clade Ustilaginomycotina.</title>
        <authorList>
            <person name="Kijpornyongpan T."/>
            <person name="Mondo S.J."/>
            <person name="Barry K."/>
            <person name="Sandor L."/>
            <person name="Lee J."/>
            <person name="Lipzen A."/>
            <person name="Pangilinan J."/>
            <person name="LaButti K."/>
            <person name="Hainaut M."/>
            <person name="Henrissat B."/>
            <person name="Grigoriev I.V."/>
            <person name="Spatafora J.W."/>
            <person name="Aime M.C."/>
        </authorList>
    </citation>
    <scope>NUCLEOTIDE SEQUENCE [LARGE SCALE GENOMIC DNA]</scope>
    <source>
        <strain evidence="7 8">MCA 4718</strain>
    </source>
</reference>
<proteinExistence type="predicted"/>
<dbReference type="Pfam" id="PF00226">
    <property type="entry name" value="DnaJ"/>
    <property type="match status" value="1"/>
</dbReference>
<evidence type="ECO:0000256" key="4">
    <source>
        <dbReference type="ARBA" id="ARBA00023136"/>
    </source>
</evidence>
<gene>
    <name evidence="7" type="ORF">BCV69DRAFT_37693</name>
</gene>
<dbReference type="PANTHER" id="PTHR43908:SF3">
    <property type="entry name" value="AT29763P-RELATED"/>
    <property type="match status" value="1"/>
</dbReference>
<dbReference type="GeneID" id="37016964"/>
<dbReference type="AlphaFoldDB" id="A0A316U1Z7"/>
<sequence>MSDSQVESSKALGLARKYDDQGDLANAIKWCKKSISIHSTPEASALLSRLETKGVNGASSSSTSASTPGSTSAANGGAGGAAANGGSAARARTTGSGGKEKAKEEARAYTPEQAAVVAKIKAAGGDFYKVLSVEKTVEENGIKKAYRKLALQLHPDKNGAPGADEAFKLVSKAFTILSDADKRAQYDRYGGDPDQRGGGGGGGAGPSMSPFGRPGGAGMYGRGEEIDPQDLFNMFFGGGMGGMNGFGGGTTFSFGGPGMQRTYHRAGMQQPRRGARAGQAPAENPNLLLQLLPILLLAFFSLLSYLPSMMGPKEPGYTWAPSGRFREQHMTGGRGVAYYVDKREWENNEYIKTSGVGPRSNGLRSFEAKVENSWKNVLYQQCSSFRDYQEQRIDRTRGFFGIGADRETELKIRKEKSPACEELLDFGLSIPIRA</sequence>
<keyword evidence="8" id="KW-1185">Reference proteome</keyword>
<keyword evidence="2" id="KW-0812">Transmembrane</keyword>
<feature type="region of interest" description="Disordered" evidence="5">
    <location>
        <begin position="55"/>
        <end position="110"/>
    </location>
</feature>
<dbReference type="GO" id="GO:0071218">
    <property type="term" value="P:cellular response to misfolded protein"/>
    <property type="evidence" value="ECO:0007669"/>
    <property type="project" value="TreeGrafter"/>
</dbReference>
<dbReference type="STRING" id="1684307.A0A316U1Z7"/>
<dbReference type="InterPro" id="IPR036869">
    <property type="entry name" value="J_dom_sf"/>
</dbReference>
<dbReference type="GO" id="GO:0005789">
    <property type="term" value="C:endoplasmic reticulum membrane"/>
    <property type="evidence" value="ECO:0007669"/>
    <property type="project" value="TreeGrafter"/>
</dbReference>
<dbReference type="PRINTS" id="PR00625">
    <property type="entry name" value="JDOMAIN"/>
</dbReference>
<dbReference type="GO" id="GO:0030544">
    <property type="term" value="F:Hsp70 protein binding"/>
    <property type="evidence" value="ECO:0007669"/>
    <property type="project" value="TreeGrafter"/>
</dbReference>
<evidence type="ECO:0000256" key="5">
    <source>
        <dbReference type="SAM" id="MobiDB-lite"/>
    </source>
</evidence>
<dbReference type="SMART" id="SM00271">
    <property type="entry name" value="DnaJ"/>
    <property type="match status" value="1"/>
</dbReference>
<evidence type="ECO:0000256" key="3">
    <source>
        <dbReference type="ARBA" id="ARBA00022989"/>
    </source>
</evidence>
<dbReference type="InterPro" id="IPR001623">
    <property type="entry name" value="DnaJ_domain"/>
</dbReference>
<dbReference type="OrthoDB" id="1507364at2759"/>
<keyword evidence="3" id="KW-1133">Transmembrane helix</keyword>
<dbReference type="PANTHER" id="PTHR43908">
    <property type="entry name" value="AT29763P-RELATED"/>
    <property type="match status" value="1"/>
</dbReference>
<dbReference type="CDD" id="cd06257">
    <property type="entry name" value="DnaJ"/>
    <property type="match status" value="1"/>
</dbReference>
<feature type="compositionally biased region" description="Low complexity" evidence="5">
    <location>
        <begin position="57"/>
        <end position="75"/>
    </location>
</feature>
<dbReference type="SUPFAM" id="SSF46565">
    <property type="entry name" value="Chaperone J-domain"/>
    <property type="match status" value="1"/>
</dbReference>
<evidence type="ECO:0000256" key="1">
    <source>
        <dbReference type="ARBA" id="ARBA00004167"/>
    </source>
</evidence>
<evidence type="ECO:0000259" key="6">
    <source>
        <dbReference type="PROSITE" id="PS50076"/>
    </source>
</evidence>
<protein>
    <submittedName>
        <fullName evidence="7">DnaJ-domain-containing protein</fullName>
    </submittedName>
</protein>
<dbReference type="InterPro" id="IPR015399">
    <property type="entry name" value="DUF1977_DnaJ-like"/>
</dbReference>
<dbReference type="InterPro" id="IPR051100">
    <property type="entry name" value="DnaJ_subfamily_B/C"/>
</dbReference>
<feature type="compositionally biased region" description="Gly residues" evidence="5">
    <location>
        <begin position="196"/>
        <end position="205"/>
    </location>
</feature>
<accession>A0A316U1Z7</accession>
<dbReference type="Pfam" id="PF09320">
    <property type="entry name" value="DUF1977"/>
    <property type="match status" value="1"/>
</dbReference>
<feature type="domain" description="J" evidence="6">
    <location>
        <begin position="126"/>
        <end position="190"/>
    </location>
</feature>
<dbReference type="RefSeq" id="XP_025346546.1">
    <property type="nucleotide sequence ID" value="XM_025495230.1"/>
</dbReference>
<feature type="compositionally biased region" description="Low complexity" evidence="5">
    <location>
        <begin position="84"/>
        <end position="94"/>
    </location>
</feature>
<dbReference type="EMBL" id="KZ819331">
    <property type="protein sequence ID" value="PWN19386.1"/>
    <property type="molecule type" value="Genomic_DNA"/>
</dbReference>
<feature type="compositionally biased region" description="Basic and acidic residues" evidence="5">
    <location>
        <begin position="185"/>
        <end position="195"/>
    </location>
</feature>
<evidence type="ECO:0000313" key="7">
    <source>
        <dbReference type="EMBL" id="PWN19386.1"/>
    </source>
</evidence>
<feature type="compositionally biased region" description="Basic and acidic residues" evidence="5">
    <location>
        <begin position="98"/>
        <end position="107"/>
    </location>
</feature>